<dbReference type="Proteomes" id="UP000294887">
    <property type="component" value="Unassembled WGS sequence"/>
</dbReference>
<proteinExistence type="predicted"/>
<gene>
    <name evidence="1" type="ORF">EV695_1096</name>
</gene>
<comment type="caution">
    <text evidence="1">The sequence shown here is derived from an EMBL/GenBank/DDBJ whole genome shotgun (WGS) entry which is preliminary data.</text>
</comment>
<protein>
    <submittedName>
        <fullName evidence="1">Uncharacterized protein</fullName>
    </submittedName>
</protein>
<organism evidence="1 2">
    <name type="scientific">Cocleimonas flava</name>
    <dbReference type="NCBI Taxonomy" id="634765"/>
    <lineage>
        <taxon>Bacteria</taxon>
        <taxon>Pseudomonadati</taxon>
        <taxon>Pseudomonadota</taxon>
        <taxon>Gammaproteobacteria</taxon>
        <taxon>Thiotrichales</taxon>
        <taxon>Thiotrichaceae</taxon>
        <taxon>Cocleimonas</taxon>
    </lineage>
</organism>
<accession>A0A4R1F911</accession>
<dbReference type="AlphaFoldDB" id="A0A4R1F911"/>
<name>A0A4R1F911_9GAMM</name>
<sequence length="31" mass="3352">MMLESFAELLKNSGQINQTLNVQVLSESAGV</sequence>
<keyword evidence="2" id="KW-1185">Reference proteome</keyword>
<reference evidence="1 2" key="1">
    <citation type="submission" date="2019-03" db="EMBL/GenBank/DDBJ databases">
        <title>Genomic Encyclopedia of Type Strains, Phase IV (KMG-IV): sequencing the most valuable type-strain genomes for metagenomic binning, comparative biology and taxonomic classification.</title>
        <authorList>
            <person name="Goeker M."/>
        </authorList>
    </citation>
    <scope>NUCLEOTIDE SEQUENCE [LARGE SCALE GENOMIC DNA]</scope>
    <source>
        <strain evidence="1 2">DSM 24830</strain>
    </source>
</reference>
<evidence type="ECO:0000313" key="2">
    <source>
        <dbReference type="Proteomes" id="UP000294887"/>
    </source>
</evidence>
<evidence type="ECO:0000313" key="1">
    <source>
        <dbReference type="EMBL" id="TCJ89234.1"/>
    </source>
</evidence>
<dbReference type="EMBL" id="SMFQ01000002">
    <property type="protein sequence ID" value="TCJ89234.1"/>
    <property type="molecule type" value="Genomic_DNA"/>
</dbReference>